<evidence type="ECO:0000313" key="1">
    <source>
        <dbReference type="EMBL" id="VDK83297.1"/>
    </source>
</evidence>
<gene>
    <name evidence="1" type="ORF">CGOC_LOCUS8112</name>
</gene>
<keyword evidence="2" id="KW-1185">Reference proteome</keyword>
<reference evidence="1 2" key="1">
    <citation type="submission" date="2018-11" db="EMBL/GenBank/DDBJ databases">
        <authorList>
            <consortium name="Pathogen Informatics"/>
        </authorList>
    </citation>
    <scope>NUCLEOTIDE SEQUENCE [LARGE SCALE GENOMIC DNA]</scope>
</reference>
<dbReference type="AlphaFoldDB" id="A0A3P6TDY9"/>
<dbReference type="EMBL" id="UYRV01029234">
    <property type="protein sequence ID" value="VDK83297.1"/>
    <property type="molecule type" value="Genomic_DNA"/>
</dbReference>
<proteinExistence type="predicted"/>
<name>A0A3P6TDY9_CYLGO</name>
<dbReference type="Proteomes" id="UP000271889">
    <property type="component" value="Unassembled WGS sequence"/>
</dbReference>
<accession>A0A3P6TDY9</accession>
<sequence length="73" mass="8270">MMFYPLFKDGEYKGSETITFDYLDDSNVTQSKIDQLNNQGIGHYIKAPRGGMIHVGVTPDRYLIDDALDLIVD</sequence>
<evidence type="ECO:0000313" key="2">
    <source>
        <dbReference type="Proteomes" id="UP000271889"/>
    </source>
</evidence>
<organism evidence="1 2">
    <name type="scientific">Cylicostephanus goldi</name>
    <name type="common">Nematode worm</name>
    <dbReference type="NCBI Taxonomy" id="71465"/>
    <lineage>
        <taxon>Eukaryota</taxon>
        <taxon>Metazoa</taxon>
        <taxon>Ecdysozoa</taxon>
        <taxon>Nematoda</taxon>
        <taxon>Chromadorea</taxon>
        <taxon>Rhabditida</taxon>
        <taxon>Rhabditina</taxon>
        <taxon>Rhabditomorpha</taxon>
        <taxon>Strongyloidea</taxon>
        <taxon>Strongylidae</taxon>
        <taxon>Cylicostephanus</taxon>
    </lineage>
</organism>
<protein>
    <submittedName>
        <fullName evidence="1">Uncharacterized protein</fullName>
    </submittedName>
</protein>